<dbReference type="NCBIfam" id="TIGR01730">
    <property type="entry name" value="RND_mfp"/>
    <property type="match status" value="1"/>
</dbReference>
<dbReference type="InParanoid" id="A0A1B4XHA3"/>
<organism evidence="9 10">
    <name type="scientific">Sulfuricaulis limicola</name>
    <dbReference type="NCBI Taxonomy" id="1620215"/>
    <lineage>
        <taxon>Bacteria</taxon>
        <taxon>Pseudomonadati</taxon>
        <taxon>Pseudomonadota</taxon>
        <taxon>Gammaproteobacteria</taxon>
        <taxon>Acidiferrobacterales</taxon>
        <taxon>Acidiferrobacteraceae</taxon>
        <taxon>Sulfuricaulis</taxon>
    </lineage>
</organism>
<dbReference type="InterPro" id="IPR058627">
    <property type="entry name" value="MdtA-like_C"/>
</dbReference>
<feature type="domain" description="Multidrug resistance protein MdtA-like alpha-helical hairpin" evidence="5">
    <location>
        <begin position="104"/>
        <end position="173"/>
    </location>
</feature>
<dbReference type="InterPro" id="IPR006143">
    <property type="entry name" value="RND_pump_MFP"/>
</dbReference>
<evidence type="ECO:0000256" key="2">
    <source>
        <dbReference type="ARBA" id="ARBA00009477"/>
    </source>
</evidence>
<dbReference type="InterPro" id="IPR058626">
    <property type="entry name" value="MdtA-like_b-barrel"/>
</dbReference>
<dbReference type="PROSITE" id="PS51257">
    <property type="entry name" value="PROKAR_LIPOPROTEIN"/>
    <property type="match status" value="1"/>
</dbReference>
<dbReference type="Proteomes" id="UP000243180">
    <property type="component" value="Chromosome"/>
</dbReference>
<evidence type="ECO:0000259" key="8">
    <source>
        <dbReference type="Pfam" id="PF25967"/>
    </source>
</evidence>
<evidence type="ECO:0000313" key="10">
    <source>
        <dbReference type="Proteomes" id="UP000243180"/>
    </source>
</evidence>
<dbReference type="AlphaFoldDB" id="A0A1B4XHA3"/>
<feature type="region of interest" description="Disordered" evidence="3">
    <location>
        <begin position="371"/>
        <end position="391"/>
    </location>
</feature>
<feature type="domain" description="Multidrug resistance protein MdtA-like barrel-sandwich hybrid" evidence="6">
    <location>
        <begin position="63"/>
        <end position="197"/>
    </location>
</feature>
<dbReference type="GO" id="GO:0005886">
    <property type="term" value="C:plasma membrane"/>
    <property type="evidence" value="ECO:0007669"/>
    <property type="project" value="UniProtKB-SubCell"/>
</dbReference>
<feature type="domain" description="Multidrug resistance protein MdtA-like beta-barrel" evidence="7">
    <location>
        <begin position="209"/>
        <end position="295"/>
    </location>
</feature>
<feature type="signal peptide" evidence="4">
    <location>
        <begin position="1"/>
        <end position="16"/>
    </location>
</feature>
<dbReference type="Pfam" id="PF25967">
    <property type="entry name" value="RND-MFP_C"/>
    <property type="match status" value="1"/>
</dbReference>
<reference evidence="9 10" key="1">
    <citation type="submission" date="2015-05" db="EMBL/GenBank/DDBJ databases">
        <title>Complete genome sequence of a sulfur-oxidizing gammaproteobacterium strain HA5.</title>
        <authorList>
            <person name="Miura A."/>
            <person name="Kojima H."/>
            <person name="Fukui M."/>
        </authorList>
    </citation>
    <scope>NUCLEOTIDE SEQUENCE [LARGE SCALE GENOMIC DNA]</scope>
    <source>
        <strain evidence="9 10">HA5</strain>
    </source>
</reference>
<evidence type="ECO:0000256" key="1">
    <source>
        <dbReference type="ARBA" id="ARBA00004519"/>
    </source>
</evidence>
<dbReference type="RefSeq" id="WP_096360930.1">
    <property type="nucleotide sequence ID" value="NZ_AP014879.1"/>
</dbReference>
<dbReference type="KEGG" id="slim:SCL_1849"/>
<keyword evidence="10" id="KW-1185">Reference proteome</keyword>
<dbReference type="PANTHER" id="PTHR30158">
    <property type="entry name" value="ACRA/E-RELATED COMPONENT OF DRUG EFFLUX TRANSPORTER"/>
    <property type="match status" value="1"/>
</dbReference>
<dbReference type="Pfam" id="PF25944">
    <property type="entry name" value="Beta-barrel_RND"/>
    <property type="match status" value="1"/>
</dbReference>
<keyword evidence="4" id="KW-0732">Signal</keyword>
<dbReference type="FunFam" id="2.40.420.20:FF:000001">
    <property type="entry name" value="Efflux RND transporter periplasmic adaptor subunit"/>
    <property type="match status" value="1"/>
</dbReference>
<accession>A0A1B4XHA3</accession>
<dbReference type="Gene3D" id="2.40.50.100">
    <property type="match status" value="1"/>
</dbReference>
<dbReference type="EMBL" id="AP014879">
    <property type="protein sequence ID" value="BAV34147.1"/>
    <property type="molecule type" value="Genomic_DNA"/>
</dbReference>
<dbReference type="Gene3D" id="2.40.30.170">
    <property type="match status" value="1"/>
</dbReference>
<dbReference type="FunCoup" id="A0A1B4XHA3">
    <property type="interactions" value="381"/>
</dbReference>
<protein>
    <submittedName>
        <fullName evidence="9">Hemolysin D</fullName>
    </submittedName>
</protein>
<evidence type="ECO:0000259" key="5">
    <source>
        <dbReference type="Pfam" id="PF25876"/>
    </source>
</evidence>
<dbReference type="Pfam" id="PF25876">
    <property type="entry name" value="HH_MFP_RND"/>
    <property type="match status" value="1"/>
</dbReference>
<evidence type="ECO:0000256" key="3">
    <source>
        <dbReference type="SAM" id="MobiDB-lite"/>
    </source>
</evidence>
<dbReference type="Pfam" id="PF25917">
    <property type="entry name" value="BSH_RND"/>
    <property type="match status" value="1"/>
</dbReference>
<dbReference type="Gene3D" id="2.40.420.20">
    <property type="match status" value="1"/>
</dbReference>
<comment type="subcellular location">
    <subcellularLocation>
        <location evidence="1">Cell inner membrane</location>
        <topology evidence="1">Lipid-anchor</topology>
    </subcellularLocation>
</comment>
<comment type="similarity">
    <text evidence="2">Belongs to the membrane fusion protein (MFP) (TC 8.A.1) family.</text>
</comment>
<dbReference type="GO" id="GO:0022857">
    <property type="term" value="F:transmembrane transporter activity"/>
    <property type="evidence" value="ECO:0007669"/>
    <property type="project" value="InterPro"/>
</dbReference>
<evidence type="ECO:0000256" key="4">
    <source>
        <dbReference type="SAM" id="SignalP"/>
    </source>
</evidence>
<sequence length="391" mass="41471">MPAAVRIHGWFFPALAAILIAGCDGANSQPPGGMPPPEVAVVTIEPKNIPATFEYTGQTAGSREVEVRARVTGILQKRNYTEGGSVTAGQSLFTIDPALYDAALKRAQADLGAVQARLQQWRREVARLKPLFKAKAVSQKDYDDAVSNEAIASADVKAAQARVVEARLNLEYTRVESPIPGIAGRGLRSEGNYVSGPDVLLTTVTQIDPIYVLFGISDQDRLKLHRESEAGRLVLPKDGQFDVQVKLAEGGLYAKTGKMNFTGVIVSGTTGTSEARAELPNPDGLLRPGQFVRVILGGAQRPNAILVPQRAVLEGPNGKFVYLVNSEGKAEARPVQLGDWQGDDWIIIAGLNPGDKVIVDGVMKIGPGAPVRVADPNAPKPGPAAPKAAAK</sequence>
<dbReference type="Gene3D" id="1.10.287.470">
    <property type="entry name" value="Helix hairpin bin"/>
    <property type="match status" value="1"/>
</dbReference>
<dbReference type="InterPro" id="IPR058624">
    <property type="entry name" value="MdtA-like_HH"/>
</dbReference>
<feature type="chain" id="PRO_5008572415" evidence="4">
    <location>
        <begin position="17"/>
        <end position="391"/>
    </location>
</feature>
<dbReference type="SUPFAM" id="SSF111369">
    <property type="entry name" value="HlyD-like secretion proteins"/>
    <property type="match status" value="1"/>
</dbReference>
<evidence type="ECO:0000259" key="6">
    <source>
        <dbReference type="Pfam" id="PF25917"/>
    </source>
</evidence>
<name>A0A1B4XHA3_9GAMM</name>
<proteinExistence type="inferred from homology"/>
<dbReference type="OrthoDB" id="9800613at2"/>
<feature type="domain" description="Multidrug resistance protein MdtA-like C-terminal permuted SH3" evidence="8">
    <location>
        <begin position="303"/>
        <end position="362"/>
    </location>
</feature>
<evidence type="ECO:0000259" key="7">
    <source>
        <dbReference type="Pfam" id="PF25944"/>
    </source>
</evidence>
<gene>
    <name evidence="9" type="ORF">SCL_1849</name>
</gene>
<dbReference type="InterPro" id="IPR058625">
    <property type="entry name" value="MdtA-like_BSH"/>
</dbReference>
<evidence type="ECO:0000313" key="9">
    <source>
        <dbReference type="EMBL" id="BAV34147.1"/>
    </source>
</evidence>
<dbReference type="GO" id="GO:0046677">
    <property type="term" value="P:response to antibiotic"/>
    <property type="evidence" value="ECO:0007669"/>
    <property type="project" value="TreeGrafter"/>
</dbReference>